<proteinExistence type="inferred from homology"/>
<reference evidence="9 10" key="1">
    <citation type="journal article" date="2013" name="BMC Genomics">
        <title>The miniature genome of a carnivorous plant Genlisea aurea contains a low number of genes and short non-coding sequences.</title>
        <authorList>
            <person name="Leushkin E.V."/>
            <person name="Sutormin R.A."/>
            <person name="Nabieva E.R."/>
            <person name="Penin A.A."/>
            <person name="Kondrashov A.S."/>
            <person name="Logacheva M.D."/>
        </authorList>
    </citation>
    <scope>NUCLEOTIDE SEQUENCE [LARGE SCALE GENOMIC DNA]</scope>
</reference>
<evidence type="ECO:0000256" key="4">
    <source>
        <dbReference type="ARBA" id="ARBA00022989"/>
    </source>
</evidence>
<dbReference type="AlphaFoldDB" id="S8E9D0"/>
<evidence type="ECO:0000256" key="2">
    <source>
        <dbReference type="ARBA" id="ARBA00022448"/>
    </source>
</evidence>
<dbReference type="CDD" id="cd17330">
    <property type="entry name" value="MFS_SLC46_TetA_like"/>
    <property type="match status" value="1"/>
</dbReference>
<evidence type="ECO:0000256" key="3">
    <source>
        <dbReference type="ARBA" id="ARBA00022692"/>
    </source>
</evidence>
<name>S8E9D0_9LAMI</name>
<dbReference type="PANTHER" id="PTHR23504:SF108">
    <property type="entry name" value="OS11G0151500 PROTEIN"/>
    <property type="match status" value="1"/>
</dbReference>
<feature type="transmembrane region" description="Helical" evidence="7">
    <location>
        <begin position="170"/>
        <end position="190"/>
    </location>
</feature>
<feature type="signal peptide" evidence="8">
    <location>
        <begin position="1"/>
        <end position="23"/>
    </location>
</feature>
<sequence>SMKELRSLVHLLLPLCTHWIAEEMTVSVLVDVTTNALCPAQKTCSEAIYLNGIQQTVVGIFKMIVLPLMGQLADEYGRKPLLLLTISTTIFPFALIAVNQSRGAVYAYYAIRTICNVLSQGSIFTISIIYAADVVDDGSKRAVVFSWMTGLMSASHVVGDLIARFLPSQYIFEACSSLLIFCPIYLSLFLQETVVRSEKLDQNLPLLRKTVKVVRDRFHSMKHAVDIVTDSSILKCISLVSFFYELGTSAINSVLSYYLKSVFGFNKNQLSELNMMVGVGSIFSQLVLLPLLNPLVGEKAILCIALLASIGHGLLSGLAWSSWVPYLSSSFGIIFILVKPATYAVISRGTNSADQGKVQGFVAGVQSIADMLSPLAMSPLTTWFLSSSAPFDCKGFSILLASMGMVVSFFLASTLNLRDSSKKKITGEEDRSENIEAPLLA</sequence>
<comment type="subcellular location">
    <subcellularLocation>
        <location evidence="1">Membrane</location>
        <topology evidence="1">Multi-pass membrane protein</topology>
    </subcellularLocation>
</comment>
<evidence type="ECO:0000256" key="7">
    <source>
        <dbReference type="SAM" id="Phobius"/>
    </source>
</evidence>
<evidence type="ECO:0000256" key="8">
    <source>
        <dbReference type="SAM" id="SignalP"/>
    </source>
</evidence>
<dbReference type="Pfam" id="PF07690">
    <property type="entry name" value="MFS_1"/>
    <property type="match status" value="1"/>
</dbReference>
<feature type="transmembrane region" description="Helical" evidence="7">
    <location>
        <begin position="144"/>
        <end position="163"/>
    </location>
</feature>
<keyword evidence="3 7" id="KW-0812">Transmembrane</keyword>
<evidence type="ECO:0000256" key="6">
    <source>
        <dbReference type="ARBA" id="ARBA00044504"/>
    </source>
</evidence>
<evidence type="ECO:0000256" key="1">
    <source>
        <dbReference type="ARBA" id="ARBA00004141"/>
    </source>
</evidence>
<gene>
    <name evidence="9" type="ORF">M569_05672</name>
</gene>
<comment type="caution">
    <text evidence="9">The sequence shown here is derived from an EMBL/GenBank/DDBJ whole genome shotgun (WGS) entry which is preliminary data.</text>
</comment>
<dbReference type="InterPro" id="IPR036259">
    <property type="entry name" value="MFS_trans_sf"/>
</dbReference>
<feature type="non-terminal residue" evidence="9">
    <location>
        <position position="1"/>
    </location>
</feature>
<evidence type="ECO:0008006" key="11">
    <source>
        <dbReference type="Google" id="ProtNLM"/>
    </source>
</evidence>
<feature type="transmembrane region" description="Helical" evidence="7">
    <location>
        <begin position="110"/>
        <end position="132"/>
    </location>
</feature>
<accession>S8E9D0</accession>
<dbReference type="Proteomes" id="UP000015453">
    <property type="component" value="Unassembled WGS sequence"/>
</dbReference>
<feature type="transmembrane region" description="Helical" evidence="7">
    <location>
        <begin position="273"/>
        <end position="293"/>
    </location>
</feature>
<feature type="chain" id="PRO_5004562853" description="Major facilitator superfamily (MFS) profile domain-containing protein" evidence="8">
    <location>
        <begin position="24"/>
        <end position="441"/>
    </location>
</feature>
<dbReference type="Gene3D" id="1.20.1250.20">
    <property type="entry name" value="MFS general substrate transporter like domains"/>
    <property type="match status" value="1"/>
</dbReference>
<keyword evidence="5 7" id="KW-0472">Membrane</keyword>
<dbReference type="GO" id="GO:0022857">
    <property type="term" value="F:transmembrane transporter activity"/>
    <property type="evidence" value="ECO:0007669"/>
    <property type="project" value="InterPro"/>
</dbReference>
<feature type="transmembrane region" description="Helical" evidence="7">
    <location>
        <begin position="358"/>
        <end position="376"/>
    </location>
</feature>
<evidence type="ECO:0000313" key="10">
    <source>
        <dbReference type="Proteomes" id="UP000015453"/>
    </source>
</evidence>
<dbReference type="PANTHER" id="PTHR23504">
    <property type="entry name" value="MAJOR FACILITATOR SUPERFAMILY DOMAIN-CONTAINING PROTEIN 10"/>
    <property type="match status" value="1"/>
</dbReference>
<feature type="transmembrane region" description="Helical" evidence="7">
    <location>
        <begin position="396"/>
        <end position="417"/>
    </location>
</feature>
<evidence type="ECO:0000313" key="9">
    <source>
        <dbReference type="EMBL" id="EPS69092.1"/>
    </source>
</evidence>
<dbReference type="GO" id="GO:0016020">
    <property type="term" value="C:membrane"/>
    <property type="evidence" value="ECO:0007669"/>
    <property type="project" value="UniProtKB-SubCell"/>
</dbReference>
<keyword evidence="10" id="KW-1185">Reference proteome</keyword>
<evidence type="ECO:0000256" key="5">
    <source>
        <dbReference type="ARBA" id="ARBA00023136"/>
    </source>
</evidence>
<dbReference type="EMBL" id="AUSU01002296">
    <property type="protein sequence ID" value="EPS69092.1"/>
    <property type="molecule type" value="Genomic_DNA"/>
</dbReference>
<feature type="transmembrane region" description="Helical" evidence="7">
    <location>
        <begin position="81"/>
        <end position="98"/>
    </location>
</feature>
<dbReference type="SUPFAM" id="SSF103473">
    <property type="entry name" value="MFS general substrate transporter"/>
    <property type="match status" value="1"/>
</dbReference>
<keyword evidence="8" id="KW-0732">Signal</keyword>
<dbReference type="OrthoDB" id="419616at2759"/>
<feature type="transmembrane region" description="Helical" evidence="7">
    <location>
        <begin position="326"/>
        <end position="346"/>
    </location>
</feature>
<comment type="similarity">
    <text evidence="6">Belongs to the major facilitator superfamily. Phosphate:H(+) symporter (TC 2.A.1.9) family.</text>
</comment>
<feature type="transmembrane region" description="Helical" evidence="7">
    <location>
        <begin position="300"/>
        <end position="320"/>
    </location>
</feature>
<keyword evidence="4 7" id="KW-1133">Transmembrane helix</keyword>
<keyword evidence="2" id="KW-0813">Transport</keyword>
<dbReference type="InterPro" id="IPR011701">
    <property type="entry name" value="MFS"/>
</dbReference>
<organism evidence="9 10">
    <name type="scientific">Genlisea aurea</name>
    <dbReference type="NCBI Taxonomy" id="192259"/>
    <lineage>
        <taxon>Eukaryota</taxon>
        <taxon>Viridiplantae</taxon>
        <taxon>Streptophyta</taxon>
        <taxon>Embryophyta</taxon>
        <taxon>Tracheophyta</taxon>
        <taxon>Spermatophyta</taxon>
        <taxon>Magnoliopsida</taxon>
        <taxon>eudicotyledons</taxon>
        <taxon>Gunneridae</taxon>
        <taxon>Pentapetalae</taxon>
        <taxon>asterids</taxon>
        <taxon>lamiids</taxon>
        <taxon>Lamiales</taxon>
        <taxon>Lentibulariaceae</taxon>
        <taxon>Genlisea</taxon>
    </lineage>
</organism>
<protein>
    <recommendedName>
        <fullName evidence="11">Major facilitator superfamily (MFS) profile domain-containing protein</fullName>
    </recommendedName>
</protein>